<dbReference type="STRING" id="1862672.BO225_10210"/>
<dbReference type="PANTHER" id="PTHR11496:SF102">
    <property type="entry name" value="ALCOHOL DEHYDROGENASE 4"/>
    <property type="match status" value="1"/>
</dbReference>
<dbReference type="Gene3D" id="3.40.50.1970">
    <property type="match status" value="1"/>
</dbReference>
<dbReference type="OrthoDB" id="9804734at2"/>
<evidence type="ECO:0000256" key="2">
    <source>
        <dbReference type="ARBA" id="ARBA00023002"/>
    </source>
</evidence>
<organism evidence="6 7">
    <name type="scientific">Dubosiella newyorkensis</name>
    <dbReference type="NCBI Taxonomy" id="1862672"/>
    <lineage>
        <taxon>Bacteria</taxon>
        <taxon>Bacillati</taxon>
        <taxon>Bacillota</taxon>
        <taxon>Erysipelotrichia</taxon>
        <taxon>Erysipelotrichales</taxon>
        <taxon>Erysipelotrichaceae</taxon>
        <taxon>Dubosiella</taxon>
    </lineage>
</organism>
<accession>A0A1U7NKC5</accession>
<comment type="similarity">
    <text evidence="1">Belongs to the iron-containing alcohol dehydrogenase family.</text>
</comment>
<evidence type="ECO:0000256" key="1">
    <source>
        <dbReference type="ARBA" id="ARBA00007358"/>
    </source>
</evidence>
<dbReference type="RefSeq" id="WP_076342141.1">
    <property type="nucleotide sequence ID" value="NZ_CAPDDE010000030.1"/>
</dbReference>
<evidence type="ECO:0000256" key="3">
    <source>
        <dbReference type="ARBA" id="ARBA00023027"/>
    </source>
</evidence>
<dbReference type="InterPro" id="IPR018211">
    <property type="entry name" value="ADH_Fe_CS"/>
</dbReference>
<keyword evidence="3" id="KW-0520">NAD</keyword>
<dbReference type="Gene3D" id="1.20.1090.10">
    <property type="entry name" value="Dehydroquinate synthase-like - alpha domain"/>
    <property type="match status" value="1"/>
</dbReference>
<feature type="domain" description="Fe-containing alcohol dehydrogenase-like C-terminal" evidence="5">
    <location>
        <begin position="205"/>
        <end position="391"/>
    </location>
</feature>
<dbReference type="GO" id="GO:0046872">
    <property type="term" value="F:metal ion binding"/>
    <property type="evidence" value="ECO:0007669"/>
    <property type="project" value="InterPro"/>
</dbReference>
<dbReference type="Pfam" id="PF25137">
    <property type="entry name" value="ADH_Fe_C"/>
    <property type="match status" value="1"/>
</dbReference>
<dbReference type="InterPro" id="IPR001670">
    <property type="entry name" value="ADH_Fe/GldA"/>
</dbReference>
<keyword evidence="2" id="KW-0560">Oxidoreductase</keyword>
<evidence type="ECO:0000313" key="6">
    <source>
        <dbReference type="EMBL" id="OLU44610.1"/>
    </source>
</evidence>
<dbReference type="Proteomes" id="UP000186705">
    <property type="component" value="Unassembled WGS sequence"/>
</dbReference>
<dbReference type="FunFam" id="3.40.50.1970:FF:000003">
    <property type="entry name" value="Alcohol dehydrogenase, iron-containing"/>
    <property type="match status" value="1"/>
</dbReference>
<dbReference type="PROSITE" id="PS00913">
    <property type="entry name" value="ADH_IRON_1"/>
    <property type="match status" value="1"/>
</dbReference>
<dbReference type="InterPro" id="IPR039697">
    <property type="entry name" value="Alcohol_dehydrogenase_Fe"/>
</dbReference>
<dbReference type="SUPFAM" id="SSF56796">
    <property type="entry name" value="Dehydroquinate synthase-like"/>
    <property type="match status" value="1"/>
</dbReference>
<keyword evidence="7" id="KW-1185">Reference proteome</keyword>
<dbReference type="CDD" id="cd08189">
    <property type="entry name" value="Fe-ADH-like"/>
    <property type="match status" value="1"/>
</dbReference>
<gene>
    <name evidence="6" type="ORF">BO225_10210</name>
</gene>
<protein>
    <submittedName>
        <fullName evidence="6">Alcohol dehydrogenase</fullName>
    </submittedName>
</protein>
<dbReference type="PANTHER" id="PTHR11496">
    <property type="entry name" value="ALCOHOL DEHYDROGENASE"/>
    <property type="match status" value="1"/>
</dbReference>
<proteinExistence type="inferred from homology"/>
<sequence length="422" mass="46705">MNPIKKGACRLVQHAFHIAIPFLPYHDPVCFSCLEEARPLFRTWENKTVLVVTDPFLAKTFMIATLIDTLFIENVSCVLYDKTQANPKVDDVEAALELYHQYNCSAIIALDGGSSIDCAKAIGARAAFPNKPLSKLKGLLKVYKPIPPLVAIPTTAGTGSEVTLAAVITDEKTHHKYTINSFTLIPKYAILDAEFTRTLPPSLSATTGMDALCHAVEAYIGHSNTKKTRQYAKEAVRLIVQNIERVYEDGNDMEARSNMLHASFLAGKAFTRAYVGYIHAIAHALGGQYNIPHGLANAIIMPYMLEAYGQAVHKPLHELAICAGLSTPLESDALGAEKFVQAIRSLNAMMNIPCEIEQIQETDIPTMAKHASKEANPLYPVPVLMDQGELEAMFYRLKNLEVRQKELIQKYVFSTYRSHPSI</sequence>
<evidence type="ECO:0000313" key="7">
    <source>
        <dbReference type="Proteomes" id="UP000186705"/>
    </source>
</evidence>
<dbReference type="GO" id="GO:0004022">
    <property type="term" value="F:alcohol dehydrogenase (NAD+) activity"/>
    <property type="evidence" value="ECO:0007669"/>
    <property type="project" value="TreeGrafter"/>
</dbReference>
<reference evidence="6 7" key="1">
    <citation type="submission" date="2016-11" db="EMBL/GenBank/DDBJ databases">
        <title>Description of two novel members of the family Erysipelotrichaceae: Ileibacterium lipovorans gen. nov., sp. nov. and Dubosiella newyorkensis, gen. nov., sp. nov.</title>
        <authorList>
            <person name="Cox L.M."/>
            <person name="Sohn J."/>
            <person name="Tyrrell K.L."/>
            <person name="Citron D.M."/>
            <person name="Lawson P.A."/>
            <person name="Patel N.B."/>
            <person name="Iizumi T."/>
            <person name="Perez-Perez G.I."/>
            <person name="Goldstein E.J."/>
            <person name="Blaser M.J."/>
        </authorList>
    </citation>
    <scope>NUCLEOTIDE SEQUENCE [LARGE SCALE GENOMIC DNA]</scope>
    <source>
        <strain evidence="6 7">NYU-BL-A4</strain>
    </source>
</reference>
<comment type="caution">
    <text evidence="6">The sequence shown here is derived from an EMBL/GenBank/DDBJ whole genome shotgun (WGS) entry which is preliminary data.</text>
</comment>
<dbReference type="EMBL" id="MPKA01000102">
    <property type="protein sequence ID" value="OLU44610.1"/>
    <property type="molecule type" value="Genomic_DNA"/>
</dbReference>
<dbReference type="Pfam" id="PF00465">
    <property type="entry name" value="Fe-ADH"/>
    <property type="match status" value="1"/>
</dbReference>
<dbReference type="GeneID" id="78276309"/>
<evidence type="ECO:0000259" key="4">
    <source>
        <dbReference type="Pfam" id="PF00465"/>
    </source>
</evidence>
<evidence type="ECO:0000259" key="5">
    <source>
        <dbReference type="Pfam" id="PF25137"/>
    </source>
</evidence>
<dbReference type="InterPro" id="IPR056798">
    <property type="entry name" value="ADH_Fe_C"/>
</dbReference>
<feature type="domain" description="Alcohol dehydrogenase iron-type/glycerol dehydrogenase GldA" evidence="4">
    <location>
        <begin position="33"/>
        <end position="192"/>
    </location>
</feature>
<dbReference type="AlphaFoldDB" id="A0A1U7NKC5"/>
<dbReference type="FunFam" id="1.20.1090.10:FF:000001">
    <property type="entry name" value="Aldehyde-alcohol dehydrogenase"/>
    <property type="match status" value="1"/>
</dbReference>
<dbReference type="PROSITE" id="PS00060">
    <property type="entry name" value="ADH_IRON_2"/>
    <property type="match status" value="1"/>
</dbReference>
<name>A0A1U7NKC5_9FIRM</name>